<dbReference type="PANTHER" id="PTHR21064:SF5">
    <property type="entry name" value="SLR1880 PROTEIN"/>
    <property type="match status" value="1"/>
</dbReference>
<dbReference type="Proteomes" id="UP000642094">
    <property type="component" value="Unassembled WGS sequence"/>
</dbReference>
<dbReference type="PANTHER" id="PTHR21064">
    <property type="entry name" value="AMINOGLYCOSIDE PHOSPHOTRANSFERASE DOMAIN-CONTAINING PROTEIN-RELATED"/>
    <property type="match status" value="1"/>
</dbReference>
<dbReference type="SUPFAM" id="SSF56112">
    <property type="entry name" value="Protein kinase-like (PK-like)"/>
    <property type="match status" value="1"/>
</dbReference>
<dbReference type="InterPro" id="IPR002575">
    <property type="entry name" value="Aminoglycoside_PTrfase"/>
</dbReference>
<comment type="caution">
    <text evidence="2">The sequence shown here is derived from an EMBL/GenBank/DDBJ whole genome shotgun (WGS) entry which is preliminary data.</text>
</comment>
<dbReference type="InterPro" id="IPR011009">
    <property type="entry name" value="Kinase-like_dom_sf"/>
</dbReference>
<protein>
    <submittedName>
        <fullName evidence="2">Aminoglycoside phosphotransferase family protein</fullName>
    </submittedName>
</protein>
<organism evidence="2 3">
    <name type="scientific">Pseudanabaena mucicola FACHB-723</name>
    <dbReference type="NCBI Taxonomy" id="2692860"/>
    <lineage>
        <taxon>Bacteria</taxon>
        <taxon>Bacillati</taxon>
        <taxon>Cyanobacteriota</taxon>
        <taxon>Cyanophyceae</taxon>
        <taxon>Pseudanabaenales</taxon>
        <taxon>Pseudanabaenaceae</taxon>
        <taxon>Pseudanabaena</taxon>
    </lineage>
</organism>
<name>A0ABR7ZXS7_9CYAN</name>
<gene>
    <name evidence="2" type="ORF">H6F41_10655</name>
</gene>
<accession>A0ABR7ZXS7</accession>
<evidence type="ECO:0000313" key="2">
    <source>
        <dbReference type="EMBL" id="MBD2188605.1"/>
    </source>
</evidence>
<keyword evidence="3" id="KW-1185">Reference proteome</keyword>
<evidence type="ECO:0000313" key="3">
    <source>
        <dbReference type="Proteomes" id="UP000642094"/>
    </source>
</evidence>
<dbReference type="Pfam" id="PF01636">
    <property type="entry name" value="APH"/>
    <property type="match status" value="1"/>
</dbReference>
<feature type="domain" description="Aminoglycoside phosphotransferase" evidence="1">
    <location>
        <begin position="35"/>
        <end position="284"/>
    </location>
</feature>
<dbReference type="Gene3D" id="3.90.1200.10">
    <property type="match status" value="1"/>
</dbReference>
<evidence type="ECO:0000259" key="1">
    <source>
        <dbReference type="Pfam" id="PF01636"/>
    </source>
</evidence>
<dbReference type="RefSeq" id="WP_190403456.1">
    <property type="nucleotide sequence ID" value="NZ_JACJQB010000019.1"/>
</dbReference>
<proteinExistence type="predicted"/>
<dbReference type="EMBL" id="JACJQB010000019">
    <property type="protein sequence ID" value="MBD2188605.1"/>
    <property type="molecule type" value="Genomic_DNA"/>
</dbReference>
<reference evidence="2 3" key="1">
    <citation type="journal article" date="2020" name="ISME J.">
        <title>Comparative genomics reveals insights into cyanobacterial evolution and habitat adaptation.</title>
        <authorList>
            <person name="Chen M.Y."/>
            <person name="Teng W.K."/>
            <person name="Zhao L."/>
            <person name="Hu C.X."/>
            <person name="Zhou Y.K."/>
            <person name="Han B.P."/>
            <person name="Song L.R."/>
            <person name="Shu W.S."/>
        </authorList>
    </citation>
    <scope>NUCLEOTIDE SEQUENCE [LARGE SCALE GENOMIC DNA]</scope>
    <source>
        <strain evidence="2 3">FACHB-723</strain>
    </source>
</reference>
<sequence length="381" mass="43422">MSHYQQPDHQKLDVCDQLPISAIAKQFASKSTITEVKPFGSGNINDTFLVSLSNSQPDHQSFILQRINTNVFREPQLVMQNMRLYADHVRDRLQESPLDRRWEVPQVLLNQQGQDYLQTEDGQFWRALSFIADSQSFDAIATSQQSREVGYALGTFHYLTSDLAGTSLTDTLEGFHITPQYFQQYEQILAQGNLPQSPEVEYCLQIIGDRQGLAHILEDAKASGKLPLRVMHGDPKVNNILFDQITELAVSVVDLDTVKSGLVHYDIGDCLRSGCNLAGEEVAQWQNVQFETELCYEILQGYRAIAHSFLTEADYAYIYDAIRVITFELGLRFFSDYLAGNRYFQIQYPEQNLCRALVQLRLLESIESQKSAIDKIICDLR</sequence>
<dbReference type="InterPro" id="IPR050249">
    <property type="entry name" value="Pseudomonas-type_ThrB"/>
</dbReference>